<reference evidence="7" key="1">
    <citation type="submission" date="2023-01" db="EMBL/GenBank/DDBJ databases">
        <title>The chitinases involved in constricting ring structure development in the nematode-trapping fungus Drechslerella dactyloides.</title>
        <authorList>
            <person name="Wang R."/>
            <person name="Zhang L."/>
            <person name="Tang P."/>
            <person name="Li S."/>
            <person name="Liang L."/>
        </authorList>
    </citation>
    <scope>NUCLEOTIDE SEQUENCE</scope>
    <source>
        <strain evidence="7">YMF1.00031</strain>
    </source>
</reference>
<evidence type="ECO:0000256" key="2">
    <source>
        <dbReference type="ARBA" id="ARBA00022692"/>
    </source>
</evidence>
<dbReference type="SUPFAM" id="SSF144083">
    <property type="entry name" value="Magnesium transport protein CorA, transmembrane region"/>
    <property type="match status" value="1"/>
</dbReference>
<dbReference type="AlphaFoldDB" id="A0AAD6IQ31"/>
<dbReference type="Pfam" id="PF01544">
    <property type="entry name" value="CorA"/>
    <property type="match status" value="1"/>
</dbReference>
<keyword evidence="8" id="KW-1185">Reference proteome</keyword>
<dbReference type="GO" id="GO:0015087">
    <property type="term" value="F:cobalt ion transmembrane transporter activity"/>
    <property type="evidence" value="ECO:0007669"/>
    <property type="project" value="TreeGrafter"/>
</dbReference>
<dbReference type="GO" id="GO:0005886">
    <property type="term" value="C:plasma membrane"/>
    <property type="evidence" value="ECO:0007669"/>
    <property type="project" value="UniProtKB-SubCell"/>
</dbReference>
<comment type="caution">
    <text evidence="7">The sequence shown here is derived from an EMBL/GenBank/DDBJ whole genome shotgun (WGS) entry which is preliminary data.</text>
</comment>
<dbReference type="GO" id="GO:0015095">
    <property type="term" value="F:magnesium ion transmembrane transporter activity"/>
    <property type="evidence" value="ECO:0007669"/>
    <property type="project" value="TreeGrafter"/>
</dbReference>
<evidence type="ECO:0000313" key="8">
    <source>
        <dbReference type="Proteomes" id="UP001221413"/>
    </source>
</evidence>
<evidence type="ECO:0000313" key="7">
    <source>
        <dbReference type="EMBL" id="KAJ6256236.1"/>
    </source>
</evidence>
<keyword evidence="3 6" id="KW-1133">Transmembrane helix</keyword>
<protein>
    <submittedName>
        <fullName evidence="7">Uncharacterized protein</fullName>
    </submittedName>
</protein>
<dbReference type="EMBL" id="JAQGDS010000014">
    <property type="protein sequence ID" value="KAJ6256236.1"/>
    <property type="molecule type" value="Genomic_DNA"/>
</dbReference>
<evidence type="ECO:0000256" key="5">
    <source>
        <dbReference type="SAM" id="MobiDB-lite"/>
    </source>
</evidence>
<dbReference type="GO" id="GO:0000287">
    <property type="term" value="F:magnesium ion binding"/>
    <property type="evidence" value="ECO:0007669"/>
    <property type="project" value="TreeGrafter"/>
</dbReference>
<feature type="transmembrane region" description="Helical" evidence="6">
    <location>
        <begin position="586"/>
        <end position="604"/>
    </location>
</feature>
<keyword evidence="4 6" id="KW-0472">Membrane</keyword>
<dbReference type="GO" id="GO:0050897">
    <property type="term" value="F:cobalt ion binding"/>
    <property type="evidence" value="ECO:0007669"/>
    <property type="project" value="TreeGrafter"/>
</dbReference>
<name>A0AAD6IQ31_DREDA</name>
<evidence type="ECO:0000256" key="6">
    <source>
        <dbReference type="SAM" id="Phobius"/>
    </source>
</evidence>
<gene>
    <name evidence="7" type="ORF">Dda_9071</name>
</gene>
<feature type="transmembrane region" description="Helical" evidence="6">
    <location>
        <begin position="616"/>
        <end position="637"/>
    </location>
</feature>
<accession>A0AAD6IQ31</accession>
<dbReference type="InterPro" id="IPR002523">
    <property type="entry name" value="MgTranspt_CorA/ZnTranspt_ZntB"/>
</dbReference>
<dbReference type="Gene3D" id="1.20.58.340">
    <property type="entry name" value="Magnesium transport protein CorA, transmembrane region"/>
    <property type="match status" value="1"/>
</dbReference>
<organism evidence="7 8">
    <name type="scientific">Drechslerella dactyloides</name>
    <name type="common">Nematode-trapping fungus</name>
    <name type="synonym">Arthrobotrys dactyloides</name>
    <dbReference type="NCBI Taxonomy" id="74499"/>
    <lineage>
        <taxon>Eukaryota</taxon>
        <taxon>Fungi</taxon>
        <taxon>Dikarya</taxon>
        <taxon>Ascomycota</taxon>
        <taxon>Pezizomycotina</taxon>
        <taxon>Orbiliomycetes</taxon>
        <taxon>Orbiliales</taxon>
        <taxon>Orbiliaceae</taxon>
        <taxon>Drechslerella</taxon>
    </lineage>
</organism>
<keyword evidence="2 6" id="KW-0812">Transmembrane</keyword>
<dbReference type="Proteomes" id="UP001221413">
    <property type="component" value="Unassembled WGS sequence"/>
</dbReference>
<sequence>MIESAARGLVLPAGNASELNGEVSPAMRNEQPGCLPPGHRPPAVTMMAAEVAATHLGRKMLAEKRRHQLLANGTRGFSAMDSADTTLDVDALVRATHGTPTSPTETDWWWKMSLGGLHLQQKPVRNLLHVKTVNSVVSLEGWPQVLEYIENNPIVWTSLVVPSLAQYGMLTIFKLHAAGSPSKPTHHKRLFVFNTPRSDMLIQFLKWLDDFEKACRVKHVNLDSWKIFADLIRFQHQASSWHFVWNLDPTKHHRFLMTKQPSGPNYTASFAISMTELLLLSTRLPQLRRSGFTWRPTFPSLLGFANRSTEPSDLSSDHRAKFKFAPRSLPSELLLSLDSQVITKRPLLYVKHLALDIAFDPASGCIVDITTSDVGDHINLLPLLYKRDFLPIDLVVRLFDQEVDRWTSFIKAYGSHIKALRTYLYDNLVQKATINTILTSLKLVDSLLLIAQNNAETIDQFLSDNVYNEKPQLPYFWMWRHPAASASTRVNHIDPASSTPADPASSTASSTSSSAPSRTSSQVLLSQACPTQYEELRRDKEYFLQVQDLIKGWEVDLRGQMQLIFNLISIDEAYRSREQNTSLKRLSWITFIFLPMLFMSSLFGMNIDLLVNNPAWWWYLVWTAPALALVLLFWFGYRVWDLRRVAEEELPFKMA</sequence>
<evidence type="ECO:0000256" key="3">
    <source>
        <dbReference type="ARBA" id="ARBA00022989"/>
    </source>
</evidence>
<dbReference type="PANTHER" id="PTHR46494">
    <property type="entry name" value="CORA FAMILY METAL ION TRANSPORTER (EUROFUNG)"/>
    <property type="match status" value="1"/>
</dbReference>
<evidence type="ECO:0000256" key="1">
    <source>
        <dbReference type="ARBA" id="ARBA00004651"/>
    </source>
</evidence>
<dbReference type="PANTHER" id="PTHR46494:SF1">
    <property type="entry name" value="CORA FAMILY METAL ION TRANSPORTER (EUROFUNG)"/>
    <property type="match status" value="1"/>
</dbReference>
<feature type="region of interest" description="Disordered" evidence="5">
    <location>
        <begin position="491"/>
        <end position="523"/>
    </location>
</feature>
<comment type="subcellular location">
    <subcellularLocation>
        <location evidence="1">Cell membrane</location>
        <topology evidence="1">Multi-pass membrane protein</topology>
    </subcellularLocation>
</comment>
<proteinExistence type="predicted"/>
<feature type="compositionally biased region" description="Low complexity" evidence="5">
    <location>
        <begin position="495"/>
        <end position="521"/>
    </location>
</feature>
<dbReference type="InterPro" id="IPR045863">
    <property type="entry name" value="CorA_TM1_TM2"/>
</dbReference>
<evidence type="ECO:0000256" key="4">
    <source>
        <dbReference type="ARBA" id="ARBA00023136"/>
    </source>
</evidence>